<gene>
    <name evidence="2" type="ORF">FVD38_01800</name>
</gene>
<name>A0A5C7G7C2_9BURK</name>
<accession>A0A5C7G7C2</accession>
<protein>
    <submittedName>
        <fullName evidence="2">Uncharacterized protein</fullName>
    </submittedName>
</protein>
<sequence>MTLTERHAGSASAGDGWLFSRQPRAAWVWVMAIVTGTYLLVECGFNSRLLDVVGGMPDKHAVEAIEVRGRLISGAAVALVLWPFLLRRGVHRGWHPLRTAAALLAISVPAIALTYHAERELVDAIVERSSPEQRYLAVNLLTVQNALVAGGVELANLPLTREQLAAPDGKTFLAVFPLLAYSTRNLEEKIREQKAHMLRSVTDRAYGGLDKNYNRFLASREELIKRYNEDYLVGCDKYNAALSGIGARQQRAWRDYTARLARRGLSPERVPPAYWRRVRDDVRANGVPVPKGWDPGDRGAFDDAIERKVRTSAMEEFHAAVARHFDGQRLAPNLDKRGFFSHPLVQDDWRRKLQYADTGVRLPIDLPSDREAPRFFERAVYEKVLDWHVQDKLKKHSAPVATFADDGRHQELGMDSMRAMVVPPVALAFSIMGALVHLIKLALFVVQLAFGRGFTYGLAKGAFVTGSSLALLGVFHFVPTSQIPHQPLYDYFEQRGAMLGGEGTPTLGGRAMVFYARSVIQVQPVAYPLFEAVRVHVLRGHDFGYRPTTIADDSHD</sequence>
<dbReference type="EMBL" id="VPFD01000002">
    <property type="protein sequence ID" value="TXG01939.1"/>
    <property type="molecule type" value="Genomic_DNA"/>
</dbReference>
<keyword evidence="3" id="KW-1185">Reference proteome</keyword>
<dbReference type="RefSeq" id="WP_147933267.1">
    <property type="nucleotide sequence ID" value="NZ_VPFD01000002.1"/>
</dbReference>
<keyword evidence="1" id="KW-1133">Transmembrane helix</keyword>
<organism evidence="2 3">
    <name type="scientific">Massilia arenae</name>
    <dbReference type="NCBI Taxonomy" id="2603288"/>
    <lineage>
        <taxon>Bacteria</taxon>
        <taxon>Pseudomonadati</taxon>
        <taxon>Pseudomonadota</taxon>
        <taxon>Betaproteobacteria</taxon>
        <taxon>Burkholderiales</taxon>
        <taxon>Oxalobacteraceae</taxon>
        <taxon>Telluria group</taxon>
        <taxon>Massilia</taxon>
    </lineage>
</organism>
<evidence type="ECO:0000313" key="3">
    <source>
        <dbReference type="Proteomes" id="UP000321413"/>
    </source>
</evidence>
<dbReference type="Proteomes" id="UP000321413">
    <property type="component" value="Unassembled WGS sequence"/>
</dbReference>
<comment type="caution">
    <text evidence="2">The sequence shown here is derived from an EMBL/GenBank/DDBJ whole genome shotgun (WGS) entry which is preliminary data.</text>
</comment>
<feature type="transmembrane region" description="Helical" evidence="1">
    <location>
        <begin position="456"/>
        <end position="478"/>
    </location>
</feature>
<evidence type="ECO:0000313" key="2">
    <source>
        <dbReference type="EMBL" id="TXG01939.1"/>
    </source>
</evidence>
<keyword evidence="1" id="KW-0812">Transmembrane</keyword>
<proteinExistence type="predicted"/>
<keyword evidence="1" id="KW-0472">Membrane</keyword>
<dbReference type="AlphaFoldDB" id="A0A5C7G7C2"/>
<feature type="transmembrane region" description="Helical" evidence="1">
    <location>
        <begin position="425"/>
        <end position="450"/>
    </location>
</feature>
<evidence type="ECO:0000256" key="1">
    <source>
        <dbReference type="SAM" id="Phobius"/>
    </source>
</evidence>
<reference evidence="2 3" key="1">
    <citation type="submission" date="2019-08" db="EMBL/GenBank/DDBJ databases">
        <title>Massilia golmudensis sp. nov., isolated from sand in the Qinghai-Tibetan Plateau.</title>
        <authorList>
            <person name="Zhang B."/>
        </authorList>
    </citation>
    <scope>NUCLEOTIDE SEQUENCE [LARGE SCALE GENOMIC DNA]</scope>
    <source>
        <strain evidence="2 3">GEM5</strain>
    </source>
</reference>
<feature type="transmembrane region" description="Helical" evidence="1">
    <location>
        <begin position="67"/>
        <end position="85"/>
    </location>
</feature>
<feature type="transmembrane region" description="Helical" evidence="1">
    <location>
        <begin position="26"/>
        <end position="47"/>
    </location>
</feature>